<reference evidence="2 4" key="2">
    <citation type="journal article" date="2012" name="J. Bacteriol.">
        <title>Complete genome sequence of the metabolically versatile halophilic archaeon Haloferax mediterranei, a poly(3-hydroxybutyrate-co-3-hydroxyvalerate) producer.</title>
        <authorList>
            <person name="Han J."/>
            <person name="Zhang F."/>
            <person name="Hou J."/>
            <person name="Liu X."/>
            <person name="Li M."/>
            <person name="Liu H."/>
            <person name="Cai L."/>
            <person name="Zhang B."/>
            <person name="Chen Y."/>
            <person name="Zhou J."/>
            <person name="Hu S."/>
            <person name="Xiang H."/>
        </authorList>
    </citation>
    <scope>NUCLEOTIDE SEQUENCE [LARGE SCALE GENOMIC DNA]</scope>
    <source>
        <strain evidence="4">ATCC 33500 / DSM 1411 / JCM 8866 / NBRC 14739 / NCIMB 2177 / R-4</strain>
        <strain evidence="2">CGMCC 1.2087</strain>
    </source>
</reference>
<name>I3R378_HALMT</name>
<dbReference type="GeneID" id="40156330"/>
<evidence type="ECO:0000313" key="2">
    <source>
        <dbReference type="EMBL" id="AFK18688.1"/>
    </source>
</evidence>
<protein>
    <submittedName>
        <fullName evidence="2">Uncharacterized protein</fullName>
    </submittedName>
</protein>
<dbReference type="InterPro" id="IPR006311">
    <property type="entry name" value="TAT_signal"/>
</dbReference>
<dbReference type="HOGENOM" id="CLU_606368_0_0_2"/>
<dbReference type="PROSITE" id="PS51257">
    <property type="entry name" value="PROKAR_LIPOPROTEIN"/>
    <property type="match status" value="1"/>
</dbReference>
<dbReference type="STRING" id="523841.HFX_0970"/>
<sequence length="451" mass="48391">MRPPRSRFSRLSRRSLLHTLTVGGTAGLAGCLDSLPRRDPPATPYPEEVPRSDGAGYTHTRRSGNRVADWRGDITEAAAFDVNVPGTPVWVAGTAIDFGQREVRSQWAVALEDGSVRGYYVTDDGVESAEIGPDRLDGPPVVSSVAPRLLTHPESSPYTSPIPCRKQLVTVGDDGVVVFQEITAEYDLVHPDHWLDKPRRVFDVNALPDARIVSSRRTVCLFGDATDEYGHGALGDSLEGGSIVAIDTDDWMVSRFSPPEGTVFEGTAPIVTWLDRDPAQLVATASDAQDGARVVAIDTDTGAIRSGPPVGTGNRWRHTLAVDSFGPNGEEEIAAVRTPHIGGVAEFYRPTDNALELVATDNGGYQSHVLGSRNLDGGLSGTFSDGNQALLLVPTRDRTELAFLRRVSSGVERYETLPIGGKLTTNIAGANEDATIAAGSEGRVRFWVGQR</sequence>
<reference evidence="2" key="1">
    <citation type="journal article" date="2012" name="Appl. Environ. Microbiol.">
        <title>Identification of the haloarchaeal phasin (PhaP) that functions in polyhydroxyalkanoate accumulation and granule formation in Haloferax mediterranei.</title>
        <authorList>
            <person name="Cai S."/>
            <person name="Cai L."/>
            <person name="Liu H."/>
            <person name="Liu X."/>
            <person name="Han J."/>
            <person name="Zhou J."/>
            <person name="Xiang H."/>
        </authorList>
    </citation>
    <scope>NUCLEOTIDE SEQUENCE</scope>
    <source>
        <strain evidence="2">CGMCC 1.2087</strain>
    </source>
</reference>
<evidence type="ECO:0000313" key="5">
    <source>
        <dbReference type="Proteomes" id="UP000299011"/>
    </source>
</evidence>
<dbReference type="PROSITE" id="PS51318">
    <property type="entry name" value="TAT"/>
    <property type="match status" value="1"/>
</dbReference>
<dbReference type="eggNOG" id="arCOG14225">
    <property type="taxonomic scope" value="Archaea"/>
</dbReference>
<organism evidence="2 4">
    <name type="scientific">Haloferax mediterranei (strain ATCC 33500 / DSM 1411 / JCM 8866 / NBRC 14739 / NCIMB 2177 / R-4)</name>
    <name type="common">Halobacterium mediterranei</name>
    <dbReference type="NCBI Taxonomy" id="523841"/>
    <lineage>
        <taxon>Archaea</taxon>
        <taxon>Methanobacteriati</taxon>
        <taxon>Methanobacteriota</taxon>
        <taxon>Stenosarchaea group</taxon>
        <taxon>Halobacteria</taxon>
        <taxon>Halobacteriales</taxon>
        <taxon>Haloferacaceae</taxon>
        <taxon>Haloferax</taxon>
    </lineage>
</organism>
<dbReference type="RefSeq" id="WP_014732215.1">
    <property type="nucleotide sequence ID" value="NC_017941.2"/>
</dbReference>
<evidence type="ECO:0000256" key="1">
    <source>
        <dbReference type="SAM" id="MobiDB-lite"/>
    </source>
</evidence>
<evidence type="ECO:0000313" key="3">
    <source>
        <dbReference type="EMBL" id="QCQ75188.1"/>
    </source>
</evidence>
<proteinExistence type="predicted"/>
<gene>
    <name evidence="2" type="ordered locus">HFX_0970</name>
    <name evidence="3" type="ORF">E6P09_07895</name>
</gene>
<dbReference type="Proteomes" id="UP000006469">
    <property type="component" value="Chromosome"/>
</dbReference>
<feature type="region of interest" description="Disordered" evidence="1">
    <location>
        <begin position="31"/>
        <end position="63"/>
    </location>
</feature>
<dbReference type="AlphaFoldDB" id="I3R378"/>
<evidence type="ECO:0000313" key="4">
    <source>
        <dbReference type="Proteomes" id="UP000006469"/>
    </source>
</evidence>
<dbReference type="OrthoDB" id="221432at2157"/>
<reference evidence="3 5" key="4">
    <citation type="submission" date="2019-04" db="EMBL/GenBank/DDBJ databases">
        <title>Methylomes of two halophilic Archaea, Haloarcula marismortui and Haloferax mediterranei.</title>
        <authorList>
            <person name="DasSarma S."/>
            <person name="DasSarma P."/>
            <person name="DasSarma S."/>
            <person name="Fomenkov A."/>
            <person name="Vincze T."/>
            <person name="Anton B.P."/>
            <person name="Roberts R.J."/>
        </authorList>
    </citation>
    <scope>NUCLEOTIDE SEQUENCE [LARGE SCALE GENOMIC DNA]</scope>
    <source>
        <strain evidence="3">ATCC 33500</strain>
        <strain evidence="5">ATCC 33500 / DSM 1411 / JCM 8866 / NBRC 14739 / NCIMB 2177 / R-4</strain>
    </source>
</reference>
<dbReference type="Proteomes" id="UP000299011">
    <property type="component" value="Chromosome"/>
</dbReference>
<dbReference type="EMBL" id="CP001868">
    <property type="protein sequence ID" value="AFK18688.1"/>
    <property type="molecule type" value="Genomic_DNA"/>
</dbReference>
<accession>I3R378</accession>
<reference evidence="2" key="3">
    <citation type="submission" date="2014-05" db="EMBL/GenBank/DDBJ databases">
        <authorList>
            <person name="Wang L."/>
            <person name="Yang H."/>
            <person name="Xiang H."/>
        </authorList>
    </citation>
    <scope>NUCLEOTIDE SEQUENCE</scope>
    <source>
        <strain>CGMCC 1.2087</strain>
    </source>
</reference>
<dbReference type="KEGG" id="hme:HFX_0970"/>
<dbReference type="EMBL" id="CP039139">
    <property type="protein sequence ID" value="QCQ75188.1"/>
    <property type="molecule type" value="Genomic_DNA"/>
</dbReference>